<sequence length="428" mass="47350">MKSFFLDQIGLSHPRRFERTIAFLVACTLALVVGAVALRLIAKDEFHFNSPRFWYFSYLAGLLLLAVACARLPRLTMVLLSLAALEIGLGFGTALLYKLRLSSSETLFARDYVRPHYDWHPLLQVRQVPTAVARSTREVAYVNSERRRGRERDPQELKSKSVVALIGGSTTLDILSREGETWAEHLERLLGADRFAVINHGVSGYTTSEHVIQTAFYQDSFGVPANCAVYYIGWNDLRNAHVRDLDPAYATNHLVGQIDALDARRINGPALSVSPTLSFLAKLAILAFDTVRPPAPIHSDGGKGPDLALEKIYARNIATISAINRGRGIRTIWIGQVMNKASLKDDQMEGWLPFVRDSEIPTMIAWLNGILKREAERLGDTYIDVPADALAPEDFGDVGHFRPSGSRKFAEQIAPTVGRACASGPAPR</sequence>
<feature type="transmembrane region" description="Helical" evidence="1">
    <location>
        <begin position="77"/>
        <end position="97"/>
    </location>
</feature>
<evidence type="ECO:0000256" key="1">
    <source>
        <dbReference type="SAM" id="Phobius"/>
    </source>
</evidence>
<protein>
    <recommendedName>
        <fullName evidence="4">SGNH hydrolase-type esterase domain-containing protein</fullName>
    </recommendedName>
</protein>
<keyword evidence="3" id="KW-1185">Reference proteome</keyword>
<dbReference type="RefSeq" id="WP_216964279.1">
    <property type="nucleotide sequence ID" value="NZ_JAHOPB010000002.1"/>
</dbReference>
<evidence type="ECO:0000313" key="2">
    <source>
        <dbReference type="EMBL" id="MBU8875899.1"/>
    </source>
</evidence>
<gene>
    <name evidence="2" type="ORF">KQ910_19155</name>
</gene>
<organism evidence="2 3">
    <name type="scientific">Reyranella humidisoli</name>
    <dbReference type="NCBI Taxonomy" id="2849149"/>
    <lineage>
        <taxon>Bacteria</taxon>
        <taxon>Pseudomonadati</taxon>
        <taxon>Pseudomonadota</taxon>
        <taxon>Alphaproteobacteria</taxon>
        <taxon>Hyphomicrobiales</taxon>
        <taxon>Reyranellaceae</taxon>
        <taxon>Reyranella</taxon>
    </lineage>
</organism>
<keyword evidence="1" id="KW-0812">Transmembrane</keyword>
<proteinExistence type="predicted"/>
<feature type="transmembrane region" description="Helical" evidence="1">
    <location>
        <begin position="53"/>
        <end position="70"/>
    </location>
</feature>
<dbReference type="EMBL" id="JAHOPB010000002">
    <property type="protein sequence ID" value="MBU8875899.1"/>
    <property type="molecule type" value="Genomic_DNA"/>
</dbReference>
<keyword evidence="1" id="KW-1133">Transmembrane helix</keyword>
<reference evidence="2 3" key="1">
    <citation type="submission" date="2021-06" db="EMBL/GenBank/DDBJ databases">
        <authorList>
            <person name="Lee D.H."/>
        </authorList>
    </citation>
    <scope>NUCLEOTIDE SEQUENCE [LARGE SCALE GENOMIC DNA]</scope>
    <source>
        <strain evidence="2 3">MMS21-HV4-11</strain>
    </source>
</reference>
<feature type="transmembrane region" description="Helical" evidence="1">
    <location>
        <begin position="21"/>
        <end position="41"/>
    </location>
</feature>
<accession>A0ABS6IPK8</accession>
<dbReference type="Proteomes" id="UP000727907">
    <property type="component" value="Unassembled WGS sequence"/>
</dbReference>
<comment type="caution">
    <text evidence="2">The sequence shown here is derived from an EMBL/GenBank/DDBJ whole genome shotgun (WGS) entry which is preliminary data.</text>
</comment>
<name>A0ABS6IPK8_9HYPH</name>
<evidence type="ECO:0000313" key="3">
    <source>
        <dbReference type="Proteomes" id="UP000727907"/>
    </source>
</evidence>
<keyword evidence="1" id="KW-0472">Membrane</keyword>
<evidence type="ECO:0008006" key="4">
    <source>
        <dbReference type="Google" id="ProtNLM"/>
    </source>
</evidence>